<keyword evidence="4" id="KW-0862">Zinc</keyword>
<feature type="compositionally biased region" description="Basic and acidic residues" evidence="9">
    <location>
        <begin position="1113"/>
        <end position="1124"/>
    </location>
</feature>
<evidence type="ECO:0000259" key="11">
    <source>
        <dbReference type="PROSITE" id="PS50827"/>
    </source>
</evidence>
<evidence type="ECO:0000256" key="8">
    <source>
        <dbReference type="SAM" id="Coils"/>
    </source>
</evidence>
<dbReference type="SMART" id="SM00249">
    <property type="entry name" value="PHD"/>
    <property type="match status" value="3"/>
</dbReference>
<evidence type="ECO:0000256" key="3">
    <source>
        <dbReference type="ARBA" id="ARBA00022771"/>
    </source>
</evidence>
<dbReference type="PANTHER" id="PTHR45975">
    <property type="entry name" value="NUCLEOSOME-REMODELING FACTOR SUBUNIT BPTF"/>
    <property type="match status" value="1"/>
</dbReference>
<feature type="compositionally biased region" description="Basic and acidic residues" evidence="9">
    <location>
        <begin position="1633"/>
        <end position="1647"/>
    </location>
</feature>
<keyword evidence="6" id="KW-0539">Nucleus</keyword>
<dbReference type="Gene3D" id="3.30.40.10">
    <property type="entry name" value="Zinc/RING finger domain, C3HC4 (zinc finger)"/>
    <property type="match status" value="3"/>
</dbReference>
<feature type="compositionally biased region" description="Acidic residues" evidence="9">
    <location>
        <begin position="1608"/>
        <end position="1632"/>
    </location>
</feature>
<evidence type="ECO:0000256" key="9">
    <source>
        <dbReference type="SAM" id="MobiDB-lite"/>
    </source>
</evidence>
<dbReference type="PROSITE" id="PS50827">
    <property type="entry name" value="DDT"/>
    <property type="match status" value="1"/>
</dbReference>
<accession>A0A8T0DLR1</accession>
<dbReference type="Pfam" id="PF00439">
    <property type="entry name" value="Bromodomain"/>
    <property type="match status" value="1"/>
</dbReference>
<reference evidence="12 13" key="1">
    <citation type="submission" date="2019-07" db="EMBL/GenBank/DDBJ databases">
        <title>Annotation for the trematode Paragonimus westermani.</title>
        <authorList>
            <person name="Choi Y.-J."/>
        </authorList>
    </citation>
    <scope>NUCLEOTIDE SEQUENCE [LARGE SCALE GENOMIC DNA]</scope>
    <source>
        <strain evidence="12">180907_Pwestermani</strain>
    </source>
</reference>
<feature type="domain" description="DDT" evidence="11">
    <location>
        <begin position="329"/>
        <end position="389"/>
    </location>
</feature>
<dbReference type="InterPro" id="IPR038028">
    <property type="entry name" value="BPTF"/>
</dbReference>
<feature type="compositionally biased region" description="Polar residues" evidence="9">
    <location>
        <begin position="1545"/>
        <end position="1558"/>
    </location>
</feature>
<dbReference type="Pfam" id="PF02791">
    <property type="entry name" value="DDT"/>
    <property type="match status" value="1"/>
</dbReference>
<dbReference type="SUPFAM" id="SSF57903">
    <property type="entry name" value="FYVE/PHD zinc finger"/>
    <property type="match status" value="3"/>
</dbReference>
<feature type="compositionally biased region" description="Low complexity" evidence="9">
    <location>
        <begin position="2538"/>
        <end position="2554"/>
    </location>
</feature>
<feature type="region of interest" description="Disordered" evidence="9">
    <location>
        <begin position="941"/>
        <end position="961"/>
    </location>
</feature>
<feature type="compositionally biased region" description="Low complexity" evidence="9">
    <location>
        <begin position="2871"/>
        <end position="2881"/>
    </location>
</feature>
<keyword evidence="2" id="KW-0479">Metal-binding</keyword>
<keyword evidence="13" id="KW-1185">Reference proteome</keyword>
<feature type="compositionally biased region" description="Polar residues" evidence="9">
    <location>
        <begin position="2889"/>
        <end position="2899"/>
    </location>
</feature>
<feature type="domain" description="PHD-type" evidence="10">
    <location>
        <begin position="3059"/>
        <end position="3111"/>
    </location>
</feature>
<evidence type="ECO:0000256" key="1">
    <source>
        <dbReference type="ARBA" id="ARBA00004123"/>
    </source>
</evidence>
<feature type="compositionally biased region" description="Polar residues" evidence="9">
    <location>
        <begin position="2005"/>
        <end position="2018"/>
    </location>
</feature>
<dbReference type="Proteomes" id="UP000699462">
    <property type="component" value="Unassembled WGS sequence"/>
</dbReference>
<dbReference type="InterPro" id="IPR001487">
    <property type="entry name" value="Bromodomain"/>
</dbReference>
<sequence length="3267" mass="358666">MSVPPTADSSGGGSGLRGCVVSSRKRTKVVFLNPTEITNWERLEDNVEQKLIDKSDILQYEELLKNKPGAATQPEVGEPIKKKKRRGRPRGSKNGAKKKCIDPSRPWLEEDDSDERDFGLEGELDDDEYFRRLEEEKLREDEEEAQRKKEATEARITAYKRPKGSGTGRIGRPPSAKGRSRGNQVDHPATATRWTEASESEDQSDYAEGTLYSSVTGSRLGCDELENTRCLYTHDELDELEERSLSNDVGPCSVLTSPRLSEEGDETITDPDHTIKADSSKLAANQFAACQTPTDPYTIAMLSMDPIQLCYQSPCLRLPVPASDLVCPPSLLLDAFSVYEVLSRYGRLLRLSPFKIEDFLAALVANENSLLLSDVHIALLKCLMREDDAAGTTMYSVDCKDSVSITFFLLDRYTWPTLLASYLASVKSTEAAAQAAASKLSALSMSAAYAAGAVGCGPTGGGGADAVLSATLFPPNLIPLDPAYPFVSIEKRVAVLRGLVNLILATGPVRGDVLRDGFLPHEDHCRLCHQSGDVLCCDGCPAVFHLNCLHPPLSSVPPASWLCPVCVQQQTMGLTDCLSDAERAGKIHRREPLGTDRAGRVYWYIGRRIVVEPVCFAQREPCLPGLLDGIRDSQWMENYIMQLLKNNALSPLPIFPDDENQNDVPDVNSRIRCSPTLDYADEPPVYYYSSYEQVVELRRCLSTRWEPWLCQRLDALMPRLLSEMSITQKLTEAGLESFCQSQPDCRRLNLSGTSPVSSTLKNVYSVFEIEAGSSKSRSGSVSSGGSAGGCPDSFKVLCAFDAQTLKPCYPGHLPEGLSFEPAKDEAGLPGVLITLESATCVIRNIDSIITRVRRAEKDNQQNPHLTLLNNDELASLSSASVLRDHSNQSVNATFVAYRLSDEGDWRSWTNAYTAGVWCAPASGDSIERDSKNCQPMDRRQLNYHSSTNDDGPDTGGPPVNLSLSRAQFMEEKERKRLLGNKFNLTDLAFDLWQYVDPPAVCHYFVDLANLLKFPCDLDDRLHQSTWPANSARLLDVARLTLCHFEAQLPISLYTPAWRCFRKQWQSRVVNASTTADLAWLLARLEASIRPVCFQRVWSNSIGHLTFERTTTAQREEDRRMRQMDRSSSNATQNSATSNVVRTKTPRPVRHTVWKARGEEYRRLGGDGWMWVSSTRRAPKVEAALQMSIYPTINQLARIQSNRNWKSSSMDDRFSTKNSTCSRGLQHGIGWGVCPEYLQGQIPIKPPKSSECRGHVLHPITGIPLYLNPRRTPYVLPVDELRRIEKLAAFWESTDQNTLSSSSKSPSDSTMGDLSVGVQPKVEEDGTVISDDAVTPLKKEEGMLESESGKVVTSEVSQTDPVGTTCKTEAQSPTPSTENNLVSMGANVCHEPPVLNISYCLQERIHFPPAISRPPIVSPHASSRRLVFRLDHLLARRRTAAEADKRTALAASAAVESLEVNLKQLEQRRVSLIERLNKLHTDAQEARTTKARALTAKISGEALPLASTVALSSVQNLAGSSKQLIQHSVVTLENGPRFRVLAPKATQPQYAPSVKQTSTRPKRQASSRFGSKRSDDDDFSSDMESNSNSIPALRRSARKQRSTRHDPDFVVDFDDDVDEEGDEVGEADLDDSDVERRLARGPPKRDLPQLDGADDESTDVERENHALVSPSVQSGVRRLKRPCSEDPCDAKIPSKLAAAASTVTQRPVMCYQTNLETPETCLLHVISSTDASSTPSANGYFDNDTGDPSKKVRLPSELDSSPLPAPSEIDCNNTATTQSPIVVLESCPQQTDGLRFTTAATATQGTPQVVTVGPVSVTNAPTSIVIPQTIRLAPATTPVSLMSTSVRLLDGKAVRAVPAGTPTNVTVSRLPSGVPVSFGGSNAVRLILSSAPSTDSSGSVMLSTTPVQTTAVCANTSEPTNTLTICPTSASSATTITTNAATRHQPAILRRTLATISTTTGQPVPTEFKFFTIPQTQSLASVVATNTARKIVCGDLVTLPTLQSRSITGDVDGSSQSRRSLSKAEHARNIPLIQDRAMPRAPVLIAPRILPKPGGPGIVTPFTLTQQHKPSEAQLALNRAASEATAQLQKLETEMQSVKSELTTVDQRLAEVRKQLGYQKSLKQQGNPTACQPYSLNCPNRRLSKLPESDTEIVLPTTLPAVNDYVWPPVKWPEERKQRSSTSSLFRWDSRNLRSLVLAAGRRELPGFDVEKKRLAQIVWPYPTSKPALSETWRFRLSQLRLGPYRDGNLSHPFADAGQDLACLLLLLRTLWHCIRWDDILSEPPDGEHVLDQQGRPCLRELVDYADSGSAKSGEPAFCTRKIVGIQPLDRFWQRANYLVRLTHTRPIGATNSRARKSRGPGRPPRAGRKSVGRRGTKTRGSSGSESPTASPRLRGRGQKPNVPRGKDPDYDPAHDEGWRVGIPCVNRRRGRRTDRSRRSSVYGSDDDDEIEREEDEELSADSYSRNSDFRSRIKDENTEHRELRVEEQWMSEDCMRIWEIRTFMDEFISPDSDYLNMNEPHAAGDGKRPAVRLRLPARLPTPLPTSTTSSGLGSQETSIGQARTSNEPASSTGENNHSVGHSVLANALISPRNDAVSTPMIIWNVDSGYRVTVGQPSQPAQSVDSYAPAVSTRRRAYSRDASSTHSPVVHGTPLSPSVLEAKAKARSLAAARAAKASVAARKMRAERVLLEQRVRALRSQFVTRRRLHLSYARMLAEDSAANLPCRQVEELPSHSGRKYSPTPLTDPPQTPARGRKRGRPPLSSRNSLARSPLVTTSGDNKMKHSGKNSDSSDEENSSGSNAAFDSPDSSRGWEEQENEPEWTPAYGSASRRRGCATASTPNRRGRGKGRGRGASRLLSSIITPSRNPVWRSPGSSSPPRSMDQPLSADLSSAPSTPSTCPGLGDETLERLLLMPTGTSDKETSLPVRGGKGYIKKRGSLATSRSSEHVAASGRGRGGRGRGSRGRGASDRQKKEIRLPISLATSGALSVPNPEGPKSRAVYCVCKTPYDPTREYLGCDLCQDWFHLECVGLSSGEAARLGDSWHCPECKQAETNANELLYCLCRTPYEPARVYIACDGCDEWYHAECVGLTSQQAANHTGTYICPLCSKSIPEDDSTTGANATSGPLPLSSTAIERESENNSSSHGLSKTIYETCLSNSSKVELVRLVENMRAHKMSWPLLSSLDPTKYPGLSNVAEPKNLTELLDDLNSGAYKTLGDFSFAMNRIFVDARIVFPRDSPEFHCTDVMEALFIQQMKQLKTHLFSQT</sequence>
<dbReference type="GO" id="GO:0008270">
    <property type="term" value="F:zinc ion binding"/>
    <property type="evidence" value="ECO:0007669"/>
    <property type="project" value="UniProtKB-KW"/>
</dbReference>
<feature type="region of interest" description="Disordered" evidence="9">
    <location>
        <begin position="1541"/>
        <end position="1672"/>
    </location>
</feature>
<dbReference type="Gene3D" id="1.20.920.10">
    <property type="entry name" value="Bromodomain-like"/>
    <property type="match status" value="1"/>
</dbReference>
<feature type="coiled-coil region" evidence="8">
    <location>
        <begin position="2073"/>
        <end position="2114"/>
    </location>
</feature>
<dbReference type="GO" id="GO:0016589">
    <property type="term" value="C:NURF complex"/>
    <property type="evidence" value="ECO:0007669"/>
    <property type="project" value="InterPro"/>
</dbReference>
<dbReference type="GO" id="GO:0006357">
    <property type="term" value="P:regulation of transcription by RNA polymerase II"/>
    <property type="evidence" value="ECO:0007669"/>
    <property type="project" value="InterPro"/>
</dbReference>
<feature type="region of interest" description="Disordered" evidence="9">
    <location>
        <begin position="2726"/>
        <end position="2975"/>
    </location>
</feature>
<feature type="compositionally biased region" description="Polar residues" evidence="9">
    <location>
        <begin position="2555"/>
        <end position="2578"/>
    </location>
</feature>
<feature type="region of interest" description="Disordered" evidence="9">
    <location>
        <begin position="1730"/>
        <end position="1768"/>
    </location>
</feature>
<keyword evidence="3 7" id="KW-0863">Zinc-finger</keyword>
<keyword evidence="8" id="KW-0175">Coiled coil</keyword>
<evidence type="ECO:0000256" key="5">
    <source>
        <dbReference type="ARBA" id="ARBA00023117"/>
    </source>
</evidence>
<evidence type="ECO:0000256" key="4">
    <source>
        <dbReference type="ARBA" id="ARBA00022833"/>
    </source>
</evidence>
<dbReference type="EMBL" id="JTDF01002666">
    <property type="protein sequence ID" value="KAF8568570.1"/>
    <property type="molecule type" value="Genomic_DNA"/>
</dbReference>
<dbReference type="PANTHER" id="PTHR45975:SF2">
    <property type="entry name" value="NUCLEOSOME-REMODELING FACTOR SUBUNIT BPTF"/>
    <property type="match status" value="1"/>
</dbReference>
<evidence type="ECO:0000256" key="6">
    <source>
        <dbReference type="ARBA" id="ARBA00023242"/>
    </source>
</evidence>
<feature type="compositionally biased region" description="Basic residues" evidence="9">
    <location>
        <begin position="2353"/>
        <end position="2377"/>
    </location>
</feature>
<dbReference type="InterPro" id="IPR013083">
    <property type="entry name" value="Znf_RING/FYVE/PHD"/>
</dbReference>
<protein>
    <recommendedName>
        <fullName evidence="14">Nucleosome-remodeling factor subunit BPTF</fullName>
    </recommendedName>
</protein>
<comment type="subcellular location">
    <subcellularLocation>
        <location evidence="1">Nucleus</location>
    </subcellularLocation>
</comment>
<dbReference type="SMART" id="SM00571">
    <property type="entry name" value="DDT"/>
    <property type="match status" value="1"/>
</dbReference>
<feature type="compositionally biased region" description="Basic residues" evidence="9">
    <location>
        <begin position="2843"/>
        <end position="2853"/>
    </location>
</feature>
<evidence type="ECO:0000256" key="7">
    <source>
        <dbReference type="PROSITE-ProRule" id="PRU00146"/>
    </source>
</evidence>
<dbReference type="InterPro" id="IPR018501">
    <property type="entry name" value="DDT_dom"/>
</dbReference>
<feature type="region of interest" description="Disordered" evidence="9">
    <location>
        <begin position="1294"/>
        <end position="1326"/>
    </location>
</feature>
<feature type="compositionally biased region" description="Acidic residues" evidence="9">
    <location>
        <begin position="109"/>
        <end position="128"/>
    </location>
</feature>
<dbReference type="InterPro" id="IPR036427">
    <property type="entry name" value="Bromodomain-like_sf"/>
</dbReference>
<proteinExistence type="predicted"/>
<feature type="domain" description="PHD-type" evidence="10">
    <location>
        <begin position="3000"/>
        <end position="3052"/>
    </location>
</feature>
<feature type="compositionally biased region" description="Polar residues" evidence="9">
    <location>
        <begin position="2763"/>
        <end position="2779"/>
    </location>
</feature>
<evidence type="ECO:0000259" key="10">
    <source>
        <dbReference type="PROSITE" id="PS50016"/>
    </source>
</evidence>
<evidence type="ECO:0000313" key="13">
    <source>
        <dbReference type="Proteomes" id="UP000699462"/>
    </source>
</evidence>
<feature type="region of interest" description="Disordered" evidence="9">
    <location>
        <begin position="1110"/>
        <end position="1142"/>
    </location>
</feature>
<evidence type="ECO:0000256" key="2">
    <source>
        <dbReference type="ARBA" id="ARBA00022723"/>
    </source>
</evidence>
<dbReference type="Pfam" id="PF00628">
    <property type="entry name" value="PHD"/>
    <property type="match status" value="3"/>
</dbReference>
<dbReference type="InterPro" id="IPR019787">
    <property type="entry name" value="Znf_PHD-finger"/>
</dbReference>
<feature type="compositionally biased region" description="Basic and acidic residues" evidence="9">
    <location>
        <begin position="129"/>
        <end position="153"/>
    </location>
</feature>
<name>A0A8T0DLR1_9TREM</name>
<feature type="coiled-coil region" evidence="8">
    <location>
        <begin position="1447"/>
        <end position="1481"/>
    </location>
</feature>
<dbReference type="CDD" id="cd15560">
    <property type="entry name" value="PHD2_3_BPTF"/>
    <property type="match status" value="1"/>
</dbReference>
<feature type="compositionally biased region" description="Acidic residues" evidence="9">
    <location>
        <begin position="2444"/>
        <end position="2459"/>
    </location>
</feature>
<dbReference type="PROSITE" id="PS01359">
    <property type="entry name" value="ZF_PHD_1"/>
    <property type="match status" value="1"/>
</dbReference>
<organism evidence="12 13">
    <name type="scientific">Paragonimus westermani</name>
    <dbReference type="NCBI Taxonomy" id="34504"/>
    <lineage>
        <taxon>Eukaryota</taxon>
        <taxon>Metazoa</taxon>
        <taxon>Spiralia</taxon>
        <taxon>Lophotrochozoa</taxon>
        <taxon>Platyhelminthes</taxon>
        <taxon>Trematoda</taxon>
        <taxon>Digenea</taxon>
        <taxon>Plagiorchiida</taxon>
        <taxon>Troglotremata</taxon>
        <taxon>Troglotrematidae</taxon>
        <taxon>Paragonimus</taxon>
    </lineage>
</organism>
<feature type="compositionally biased region" description="Polar residues" evidence="9">
    <location>
        <begin position="2857"/>
        <end position="2866"/>
    </location>
</feature>
<feature type="compositionally biased region" description="Basic and acidic residues" evidence="9">
    <location>
        <begin position="1746"/>
        <end position="1755"/>
    </location>
</feature>
<feature type="compositionally biased region" description="Basic and acidic residues" evidence="9">
    <location>
        <begin position="2404"/>
        <end position="2418"/>
    </location>
</feature>
<feature type="region of interest" description="Disordered" evidence="9">
    <location>
        <begin position="1340"/>
        <end position="1376"/>
    </location>
</feature>
<comment type="caution">
    <text evidence="12">The sequence shown here is derived from an EMBL/GenBank/DDBJ whole genome shotgun (WGS) entry which is preliminary data.</text>
</comment>
<feature type="compositionally biased region" description="Basic residues" evidence="9">
    <location>
        <begin position="2426"/>
        <end position="2435"/>
    </location>
</feature>
<feature type="region of interest" description="Disordered" evidence="9">
    <location>
        <begin position="2538"/>
        <end position="2578"/>
    </location>
</feature>
<dbReference type="InterPro" id="IPR011011">
    <property type="entry name" value="Znf_FYVE_PHD"/>
</dbReference>
<dbReference type="InterPro" id="IPR019786">
    <property type="entry name" value="Zinc_finger_PHD-type_CS"/>
</dbReference>
<dbReference type="CDD" id="cd15532">
    <property type="entry name" value="PHD2_CHD_II"/>
    <property type="match status" value="1"/>
</dbReference>
<evidence type="ECO:0000313" key="12">
    <source>
        <dbReference type="EMBL" id="KAF8568570.1"/>
    </source>
</evidence>
<feature type="region of interest" description="Disordered" evidence="9">
    <location>
        <begin position="68"/>
        <end position="207"/>
    </location>
</feature>
<dbReference type="PROSITE" id="PS50016">
    <property type="entry name" value="ZF_PHD_2"/>
    <property type="match status" value="3"/>
</dbReference>
<dbReference type="SUPFAM" id="SSF47370">
    <property type="entry name" value="Bromodomain"/>
    <property type="match status" value="1"/>
</dbReference>
<feature type="compositionally biased region" description="Polar residues" evidence="9">
    <location>
        <begin position="1353"/>
        <end position="1376"/>
    </location>
</feature>
<dbReference type="OrthoDB" id="784962at2759"/>
<feature type="region of interest" description="Disordered" evidence="9">
    <location>
        <begin position="2005"/>
        <end position="2027"/>
    </location>
</feature>
<dbReference type="InterPro" id="IPR001965">
    <property type="entry name" value="Znf_PHD"/>
</dbReference>
<feature type="compositionally biased region" description="Low complexity" evidence="9">
    <location>
        <begin position="1125"/>
        <end position="1138"/>
    </location>
</feature>
<gene>
    <name evidence="12" type="ORF">P879_04231</name>
</gene>
<feature type="compositionally biased region" description="Low complexity" evidence="9">
    <location>
        <begin position="1299"/>
        <end position="1308"/>
    </location>
</feature>
<feature type="region of interest" description="Disordered" evidence="9">
    <location>
        <begin position="2348"/>
        <end position="2466"/>
    </location>
</feature>
<evidence type="ECO:0008006" key="14">
    <source>
        <dbReference type="Google" id="ProtNLM"/>
    </source>
</evidence>
<feature type="compositionally biased region" description="Basic residues" evidence="9">
    <location>
        <begin position="81"/>
        <end position="98"/>
    </location>
</feature>
<feature type="domain" description="PHD-type" evidence="10">
    <location>
        <begin position="522"/>
        <end position="569"/>
    </location>
</feature>
<keyword evidence="5" id="KW-0103">Bromodomain</keyword>
<dbReference type="GO" id="GO:0000978">
    <property type="term" value="F:RNA polymerase II cis-regulatory region sequence-specific DNA binding"/>
    <property type="evidence" value="ECO:0007669"/>
    <property type="project" value="TreeGrafter"/>
</dbReference>